<comment type="caution">
    <text evidence="6">The sequence shown here is derived from an EMBL/GenBank/DDBJ whole genome shotgun (WGS) entry which is preliminary data.</text>
</comment>
<dbReference type="PROSITE" id="PS50110">
    <property type="entry name" value="RESPONSE_REGULATORY"/>
    <property type="match status" value="2"/>
</dbReference>
<dbReference type="Proteomes" id="UP001242480">
    <property type="component" value="Unassembled WGS sequence"/>
</dbReference>
<proteinExistence type="predicted"/>
<dbReference type="Pfam" id="PF00072">
    <property type="entry name" value="Response_reg"/>
    <property type="match status" value="2"/>
</dbReference>
<keyword evidence="3" id="KW-0804">Transcription</keyword>
<dbReference type="PANTHER" id="PTHR44591">
    <property type="entry name" value="STRESS RESPONSE REGULATOR PROTEIN 1"/>
    <property type="match status" value="1"/>
</dbReference>
<dbReference type="RefSeq" id="WP_307271868.1">
    <property type="nucleotide sequence ID" value="NZ_JAUSVX010000003.1"/>
</dbReference>
<feature type="domain" description="Response regulatory" evidence="5">
    <location>
        <begin position="12"/>
        <end position="128"/>
    </location>
</feature>
<dbReference type="SMART" id="SM00448">
    <property type="entry name" value="REC"/>
    <property type="match status" value="2"/>
</dbReference>
<evidence type="ECO:0000256" key="3">
    <source>
        <dbReference type="ARBA" id="ARBA00023163"/>
    </source>
</evidence>
<accession>A0ABU0J4X3</accession>
<evidence type="ECO:0000259" key="5">
    <source>
        <dbReference type="PROSITE" id="PS50110"/>
    </source>
</evidence>
<name>A0ABU0J4X3_9HYPH</name>
<dbReference type="InterPro" id="IPR001789">
    <property type="entry name" value="Sig_transdc_resp-reg_receiver"/>
</dbReference>
<evidence type="ECO:0000256" key="4">
    <source>
        <dbReference type="PROSITE-ProRule" id="PRU00169"/>
    </source>
</evidence>
<keyword evidence="2" id="KW-0805">Transcription regulation</keyword>
<sequence>MDVSFVEAEALSVLVADDAGLWRRFVREAVLAYGGTTTVHEAATGLQALDCLSNNRVDVAFVDLAMPEINGAEVVERLHGARRMPFFAVISVTSDAEQIARMRRLAAYDYLVKPFDTEAVRRVLATHERVTQTTRVLLVDDSGTTLSIIRRLLDRSIFRLDIAEARDGVSAFELYARRTADIVFIDLNMPGLDGAQTLRIFRAYNPHVHVVLMSASQDALDQARELGANAYLKKPFLPRDIDLVMHRMFGLTLPYHDLAP</sequence>
<dbReference type="Gene3D" id="3.40.50.2300">
    <property type="match status" value="2"/>
</dbReference>
<feature type="modified residue" description="4-aspartylphosphate" evidence="4">
    <location>
        <position position="186"/>
    </location>
</feature>
<dbReference type="InterPro" id="IPR011006">
    <property type="entry name" value="CheY-like_superfamily"/>
</dbReference>
<keyword evidence="1 4" id="KW-0597">Phosphoprotein</keyword>
<evidence type="ECO:0000313" key="7">
    <source>
        <dbReference type="Proteomes" id="UP001242480"/>
    </source>
</evidence>
<protein>
    <submittedName>
        <fullName evidence="6">CheY-like chemotaxis protein</fullName>
    </submittedName>
</protein>
<evidence type="ECO:0000313" key="6">
    <source>
        <dbReference type="EMBL" id="MDQ0469315.1"/>
    </source>
</evidence>
<evidence type="ECO:0000256" key="1">
    <source>
        <dbReference type="ARBA" id="ARBA00022553"/>
    </source>
</evidence>
<gene>
    <name evidence="6" type="ORF">QO011_002326</name>
</gene>
<feature type="domain" description="Response regulatory" evidence="5">
    <location>
        <begin position="135"/>
        <end position="249"/>
    </location>
</feature>
<dbReference type="EMBL" id="JAUSVX010000003">
    <property type="protein sequence ID" value="MDQ0469315.1"/>
    <property type="molecule type" value="Genomic_DNA"/>
</dbReference>
<organism evidence="6 7">
    <name type="scientific">Labrys wisconsinensis</name>
    <dbReference type="NCBI Taxonomy" id="425677"/>
    <lineage>
        <taxon>Bacteria</taxon>
        <taxon>Pseudomonadati</taxon>
        <taxon>Pseudomonadota</taxon>
        <taxon>Alphaproteobacteria</taxon>
        <taxon>Hyphomicrobiales</taxon>
        <taxon>Xanthobacteraceae</taxon>
        <taxon>Labrys</taxon>
    </lineage>
</organism>
<dbReference type="PANTHER" id="PTHR44591:SF3">
    <property type="entry name" value="RESPONSE REGULATORY DOMAIN-CONTAINING PROTEIN"/>
    <property type="match status" value="1"/>
</dbReference>
<reference evidence="6 7" key="1">
    <citation type="submission" date="2023-07" db="EMBL/GenBank/DDBJ databases">
        <title>Genomic Encyclopedia of Type Strains, Phase IV (KMG-IV): sequencing the most valuable type-strain genomes for metagenomic binning, comparative biology and taxonomic classification.</title>
        <authorList>
            <person name="Goeker M."/>
        </authorList>
    </citation>
    <scope>NUCLEOTIDE SEQUENCE [LARGE SCALE GENOMIC DNA]</scope>
    <source>
        <strain evidence="6 7">DSM 19619</strain>
    </source>
</reference>
<dbReference type="CDD" id="cd00156">
    <property type="entry name" value="REC"/>
    <property type="match status" value="1"/>
</dbReference>
<keyword evidence="7" id="KW-1185">Reference proteome</keyword>
<dbReference type="SUPFAM" id="SSF52172">
    <property type="entry name" value="CheY-like"/>
    <property type="match status" value="2"/>
</dbReference>
<dbReference type="InterPro" id="IPR050595">
    <property type="entry name" value="Bact_response_regulator"/>
</dbReference>
<evidence type="ECO:0000256" key="2">
    <source>
        <dbReference type="ARBA" id="ARBA00023015"/>
    </source>
</evidence>
<feature type="modified residue" description="4-aspartylphosphate" evidence="4">
    <location>
        <position position="63"/>
    </location>
</feature>